<dbReference type="STRING" id="68775.A0A5C3LQT6"/>
<feature type="region of interest" description="Disordered" evidence="1">
    <location>
        <begin position="213"/>
        <end position="240"/>
    </location>
</feature>
<name>A0A5C3LQT6_9AGAR</name>
<gene>
    <name evidence="2" type="ORF">BDQ12DRAFT_726428</name>
</gene>
<feature type="compositionally biased region" description="Basic residues" evidence="1">
    <location>
        <begin position="222"/>
        <end position="232"/>
    </location>
</feature>
<keyword evidence="3" id="KW-1185">Reference proteome</keyword>
<evidence type="ECO:0000256" key="1">
    <source>
        <dbReference type="SAM" id="MobiDB-lite"/>
    </source>
</evidence>
<evidence type="ECO:0000313" key="2">
    <source>
        <dbReference type="EMBL" id="TFK34947.1"/>
    </source>
</evidence>
<proteinExistence type="predicted"/>
<protein>
    <submittedName>
        <fullName evidence="2">Uncharacterized protein</fullName>
    </submittedName>
</protein>
<evidence type="ECO:0000313" key="3">
    <source>
        <dbReference type="Proteomes" id="UP000308652"/>
    </source>
</evidence>
<dbReference type="Proteomes" id="UP000308652">
    <property type="component" value="Unassembled WGS sequence"/>
</dbReference>
<sequence>MNLFSIWMTIPKGANSELMRKRKYDSDSHAFDFTRMFDLPILLGDASIMDDFLGELRFQVKEHFPTTVDELCVPADILLRLVILRVYLGRKASDDGQIFHLAYHLPESQQNININDPYCIAKHGHIFPHIPLAEQAHRAGHGPDIDTRESAITLSSSLFSLVQAVTDFEATVEMPLASAHMADNSEYQWITHNSDLSLTGGPAFTPRFIQKKIEGPQTLPKPRPKPRAVQKKQKIEPISEENLAGKAQKTIIIPTQSRSGRTLKQSTWGIKLAANGKCSPKNKPKPGWHMSEYTP</sequence>
<dbReference type="EMBL" id="ML213626">
    <property type="protein sequence ID" value="TFK34947.1"/>
    <property type="molecule type" value="Genomic_DNA"/>
</dbReference>
<accession>A0A5C3LQT6</accession>
<dbReference type="AlphaFoldDB" id="A0A5C3LQT6"/>
<reference evidence="2 3" key="1">
    <citation type="journal article" date="2019" name="Nat. Ecol. Evol.">
        <title>Megaphylogeny resolves global patterns of mushroom evolution.</title>
        <authorList>
            <person name="Varga T."/>
            <person name="Krizsan K."/>
            <person name="Foldi C."/>
            <person name="Dima B."/>
            <person name="Sanchez-Garcia M."/>
            <person name="Sanchez-Ramirez S."/>
            <person name="Szollosi G.J."/>
            <person name="Szarkandi J.G."/>
            <person name="Papp V."/>
            <person name="Albert L."/>
            <person name="Andreopoulos W."/>
            <person name="Angelini C."/>
            <person name="Antonin V."/>
            <person name="Barry K.W."/>
            <person name="Bougher N.L."/>
            <person name="Buchanan P."/>
            <person name="Buyck B."/>
            <person name="Bense V."/>
            <person name="Catcheside P."/>
            <person name="Chovatia M."/>
            <person name="Cooper J."/>
            <person name="Damon W."/>
            <person name="Desjardin D."/>
            <person name="Finy P."/>
            <person name="Geml J."/>
            <person name="Haridas S."/>
            <person name="Hughes K."/>
            <person name="Justo A."/>
            <person name="Karasinski D."/>
            <person name="Kautmanova I."/>
            <person name="Kiss B."/>
            <person name="Kocsube S."/>
            <person name="Kotiranta H."/>
            <person name="LaButti K.M."/>
            <person name="Lechner B.E."/>
            <person name="Liimatainen K."/>
            <person name="Lipzen A."/>
            <person name="Lukacs Z."/>
            <person name="Mihaltcheva S."/>
            <person name="Morgado L.N."/>
            <person name="Niskanen T."/>
            <person name="Noordeloos M.E."/>
            <person name="Ohm R.A."/>
            <person name="Ortiz-Santana B."/>
            <person name="Ovrebo C."/>
            <person name="Racz N."/>
            <person name="Riley R."/>
            <person name="Savchenko A."/>
            <person name="Shiryaev A."/>
            <person name="Soop K."/>
            <person name="Spirin V."/>
            <person name="Szebenyi C."/>
            <person name="Tomsovsky M."/>
            <person name="Tulloss R.E."/>
            <person name="Uehling J."/>
            <person name="Grigoriev I.V."/>
            <person name="Vagvolgyi C."/>
            <person name="Papp T."/>
            <person name="Martin F.M."/>
            <person name="Miettinen O."/>
            <person name="Hibbett D.S."/>
            <person name="Nagy L.G."/>
        </authorList>
    </citation>
    <scope>NUCLEOTIDE SEQUENCE [LARGE SCALE GENOMIC DNA]</scope>
    <source>
        <strain evidence="2 3">CBS 166.37</strain>
    </source>
</reference>
<feature type="region of interest" description="Disordered" evidence="1">
    <location>
        <begin position="274"/>
        <end position="295"/>
    </location>
</feature>
<organism evidence="2 3">
    <name type="scientific">Crucibulum laeve</name>
    <dbReference type="NCBI Taxonomy" id="68775"/>
    <lineage>
        <taxon>Eukaryota</taxon>
        <taxon>Fungi</taxon>
        <taxon>Dikarya</taxon>
        <taxon>Basidiomycota</taxon>
        <taxon>Agaricomycotina</taxon>
        <taxon>Agaricomycetes</taxon>
        <taxon>Agaricomycetidae</taxon>
        <taxon>Agaricales</taxon>
        <taxon>Agaricineae</taxon>
        <taxon>Nidulariaceae</taxon>
        <taxon>Crucibulum</taxon>
    </lineage>
</organism>